<dbReference type="GO" id="GO:0016020">
    <property type="term" value="C:membrane"/>
    <property type="evidence" value="ECO:0007669"/>
    <property type="project" value="UniProtKB-SubCell"/>
</dbReference>
<comment type="subcellular location">
    <subcellularLocation>
        <location evidence="3">Cytoplasm</location>
    </subcellularLocation>
    <subcellularLocation>
        <location evidence="2">Membrane</location>
        <topology evidence="2">Peripheral membrane protein</topology>
        <orientation evidence="2">Cytoplasmic side</orientation>
    </subcellularLocation>
</comment>
<dbReference type="GO" id="GO:0032266">
    <property type="term" value="F:phosphatidylinositol-3-phosphate binding"/>
    <property type="evidence" value="ECO:0007669"/>
    <property type="project" value="TreeGrafter"/>
</dbReference>
<dbReference type="SUPFAM" id="SSF64268">
    <property type="entry name" value="PX domain"/>
    <property type="match status" value="1"/>
</dbReference>
<dbReference type="PANTHER" id="PTHR47554">
    <property type="entry name" value="SORTING NEXIN MVP1"/>
    <property type="match status" value="1"/>
</dbReference>
<dbReference type="InterPro" id="IPR011992">
    <property type="entry name" value="EF-hand-dom_pair"/>
</dbReference>
<dbReference type="InterPro" id="IPR028662">
    <property type="entry name" value="SNX8/Mvp1"/>
</dbReference>
<dbReference type="Proteomes" id="UP000266861">
    <property type="component" value="Unassembled WGS sequence"/>
</dbReference>
<evidence type="ECO:0000313" key="13">
    <source>
        <dbReference type="Proteomes" id="UP000266861"/>
    </source>
</evidence>
<comment type="caution">
    <text evidence="12">The sequence shown here is derived from an EMBL/GenBank/DDBJ whole genome shotgun (WGS) entry which is preliminary data.</text>
</comment>
<reference evidence="12 13" key="1">
    <citation type="submission" date="2018-08" db="EMBL/GenBank/DDBJ databases">
        <title>Genome and evolution of the arbuscular mycorrhizal fungus Diversispora epigaea (formerly Glomus versiforme) and its bacterial endosymbionts.</title>
        <authorList>
            <person name="Sun X."/>
            <person name="Fei Z."/>
            <person name="Harrison M."/>
        </authorList>
    </citation>
    <scope>NUCLEOTIDE SEQUENCE [LARGE SCALE GENOMIC DNA]</scope>
    <source>
        <strain evidence="12 13">IT104</strain>
    </source>
</reference>
<dbReference type="GO" id="GO:0005829">
    <property type="term" value="C:cytosol"/>
    <property type="evidence" value="ECO:0007669"/>
    <property type="project" value="GOC"/>
</dbReference>
<dbReference type="PANTHER" id="PTHR47554:SF1">
    <property type="entry name" value="SORTING NEXIN MVP1"/>
    <property type="match status" value="1"/>
</dbReference>
<dbReference type="InterPro" id="IPR045734">
    <property type="entry name" value="Snx8_BAR_dom"/>
</dbReference>
<evidence type="ECO:0000256" key="9">
    <source>
        <dbReference type="ARBA" id="ARBA00023136"/>
    </source>
</evidence>
<dbReference type="InterPro" id="IPR036871">
    <property type="entry name" value="PX_dom_sf"/>
</dbReference>
<dbReference type="Pfam" id="PF00787">
    <property type="entry name" value="PX"/>
    <property type="match status" value="1"/>
</dbReference>
<sequence>MLEEDSITGSFFEPSPFQTTQSMGNEIGVGDSLSFMADSFNVNVNIGGNPWDPPSANGIDVSNILSDVSLPEIYSSAFSLAQPVAGRVSISALNKILGVSGLPHATMEKILNLTTSANSTRVNRGEFNVALALVALAQKNMDVSIETIIERKNDLPEPIFTNLESVNFNRNLSFSTLPRPSMNSIPADDPWAISPPSANGYTNVPFVTEVPTSIYQSPIIPQPVSNTSLIVPKEDEFHWFMDMDVITVKFAPEREGFLFKHVNYIVESQQRGTKVVRRYSDFWWLMECLIKKYPYRILPALPPKKIGVNGFYFTVDETFLEKRRKGLTRFLNFIARHPVLKDDELVEIFLKEPIEIAVWRKNNIPDLEEEYLKKTITPEIEQRIPTELKERLSKVYKKLDDNIEHYRNICNIMERIARRQEGMSTDYMRYSLALHSLIEQEKGCYREDCSGCGQVKQGLEEIATHFQKTSTIMEEAATATLETVLENLKRHRDLLVSFKETFERKNKLSDDSIETLNNRIKANQAKLAPLKEGVDPEAERLNTAIQKDQTDIVTQKTRINFSHYCLHAELSLFHKSSAFISILYQNFVNDQIKYSHQLNENWRLLNPKVYEMPVETNGFV</sequence>
<dbReference type="OrthoDB" id="10064318at2759"/>
<protein>
    <recommendedName>
        <fullName evidence="5">Sorting nexin MVP1</fullName>
    </recommendedName>
    <alternativeName>
        <fullName evidence="10">Sorting nexin mvp1</fullName>
    </alternativeName>
</protein>
<evidence type="ECO:0000313" key="12">
    <source>
        <dbReference type="EMBL" id="RHZ64113.1"/>
    </source>
</evidence>
<dbReference type="InterPro" id="IPR027267">
    <property type="entry name" value="AH/BAR_dom_sf"/>
</dbReference>
<keyword evidence="7" id="KW-0963">Cytoplasm</keyword>
<dbReference type="Pfam" id="PF19566">
    <property type="entry name" value="Snx8_BAR_dom"/>
    <property type="match status" value="1"/>
</dbReference>
<dbReference type="Gene3D" id="1.20.1270.60">
    <property type="entry name" value="Arfaptin homology (AH) domain/BAR domain"/>
    <property type="match status" value="1"/>
</dbReference>
<evidence type="ECO:0000256" key="10">
    <source>
        <dbReference type="ARBA" id="ARBA00072009"/>
    </source>
</evidence>
<dbReference type="Gene3D" id="3.30.1520.10">
    <property type="entry name" value="Phox-like domain"/>
    <property type="match status" value="1"/>
</dbReference>
<dbReference type="SUPFAM" id="SSF47473">
    <property type="entry name" value="EF-hand"/>
    <property type="match status" value="1"/>
</dbReference>
<dbReference type="SMART" id="SM00312">
    <property type="entry name" value="PX"/>
    <property type="match status" value="1"/>
</dbReference>
<dbReference type="STRING" id="1348612.A0A397HSJ4"/>
<comment type="similarity">
    <text evidence="4">Belongs to the sorting nexin family.</text>
</comment>
<dbReference type="GO" id="GO:0006623">
    <property type="term" value="P:protein targeting to vacuole"/>
    <property type="evidence" value="ECO:0007669"/>
    <property type="project" value="TreeGrafter"/>
</dbReference>
<dbReference type="EMBL" id="PQFF01000298">
    <property type="protein sequence ID" value="RHZ64113.1"/>
    <property type="molecule type" value="Genomic_DNA"/>
</dbReference>
<evidence type="ECO:0000256" key="8">
    <source>
        <dbReference type="ARBA" id="ARBA00022927"/>
    </source>
</evidence>
<feature type="domain" description="PX" evidence="11">
    <location>
        <begin position="242"/>
        <end position="356"/>
    </location>
</feature>
<dbReference type="GO" id="GO:0042147">
    <property type="term" value="P:retrograde transport, endosome to Golgi"/>
    <property type="evidence" value="ECO:0007669"/>
    <property type="project" value="InterPro"/>
</dbReference>
<accession>A0A397HSJ4</accession>
<organism evidence="12 13">
    <name type="scientific">Diversispora epigaea</name>
    <dbReference type="NCBI Taxonomy" id="1348612"/>
    <lineage>
        <taxon>Eukaryota</taxon>
        <taxon>Fungi</taxon>
        <taxon>Fungi incertae sedis</taxon>
        <taxon>Mucoromycota</taxon>
        <taxon>Glomeromycotina</taxon>
        <taxon>Glomeromycetes</taxon>
        <taxon>Diversisporales</taxon>
        <taxon>Diversisporaceae</taxon>
        <taxon>Diversispora</taxon>
    </lineage>
</organism>
<dbReference type="FunFam" id="3.30.1520.10:FF:000042">
    <property type="entry name" value="Sorting nexin mvp1"/>
    <property type="match status" value="1"/>
</dbReference>
<dbReference type="InterPro" id="IPR035704">
    <property type="entry name" value="SNX8/Mvp1_PX"/>
</dbReference>
<name>A0A397HSJ4_9GLOM</name>
<evidence type="ECO:0000256" key="6">
    <source>
        <dbReference type="ARBA" id="ARBA00022448"/>
    </source>
</evidence>
<evidence type="ECO:0000256" key="1">
    <source>
        <dbReference type="ARBA" id="ARBA00002474"/>
    </source>
</evidence>
<evidence type="ECO:0000256" key="5">
    <source>
        <dbReference type="ARBA" id="ARBA00014268"/>
    </source>
</evidence>
<dbReference type="PROSITE" id="PS50195">
    <property type="entry name" value="PX"/>
    <property type="match status" value="1"/>
</dbReference>
<keyword evidence="6" id="KW-0813">Transport</keyword>
<keyword evidence="9" id="KW-0472">Membrane</keyword>
<dbReference type="InterPro" id="IPR001683">
    <property type="entry name" value="PX_dom"/>
</dbReference>
<dbReference type="Gene3D" id="1.10.238.10">
    <property type="entry name" value="EF-hand"/>
    <property type="match status" value="1"/>
</dbReference>
<dbReference type="AlphaFoldDB" id="A0A397HSJ4"/>
<gene>
    <name evidence="12" type="ORF">Glove_326g180</name>
</gene>
<dbReference type="GO" id="GO:0005768">
    <property type="term" value="C:endosome"/>
    <property type="evidence" value="ECO:0007669"/>
    <property type="project" value="TreeGrafter"/>
</dbReference>
<proteinExistence type="inferred from homology"/>
<keyword evidence="8" id="KW-0653">Protein transport</keyword>
<dbReference type="CDD" id="cd06866">
    <property type="entry name" value="PX_SNX8_Mvp1p_like"/>
    <property type="match status" value="1"/>
</dbReference>
<evidence type="ECO:0000256" key="7">
    <source>
        <dbReference type="ARBA" id="ARBA00022490"/>
    </source>
</evidence>
<evidence type="ECO:0000256" key="2">
    <source>
        <dbReference type="ARBA" id="ARBA00004287"/>
    </source>
</evidence>
<comment type="function">
    <text evidence="1">Required for vacuolar protein sorting.</text>
</comment>
<evidence type="ECO:0000256" key="3">
    <source>
        <dbReference type="ARBA" id="ARBA00004496"/>
    </source>
</evidence>
<keyword evidence="13" id="KW-1185">Reference proteome</keyword>
<evidence type="ECO:0000256" key="4">
    <source>
        <dbReference type="ARBA" id="ARBA00010883"/>
    </source>
</evidence>
<evidence type="ECO:0000259" key="11">
    <source>
        <dbReference type="PROSITE" id="PS50195"/>
    </source>
</evidence>